<comment type="caution">
    <text evidence="3">The sequence shown here is derived from an EMBL/GenBank/DDBJ whole genome shotgun (WGS) entry which is preliminary data.</text>
</comment>
<reference evidence="3 4" key="1">
    <citation type="submission" date="2018-10" db="EMBL/GenBank/DDBJ databases">
        <title>A high-quality apple genome assembly.</title>
        <authorList>
            <person name="Hu J."/>
        </authorList>
    </citation>
    <scope>NUCLEOTIDE SEQUENCE [LARGE SCALE GENOMIC DNA]</scope>
    <source>
        <strain evidence="4">cv. HFTH1</strain>
        <tissue evidence="3">Young leaf</tissue>
    </source>
</reference>
<feature type="compositionally biased region" description="Pro residues" evidence="1">
    <location>
        <begin position="373"/>
        <end position="382"/>
    </location>
</feature>
<feature type="compositionally biased region" description="Polar residues" evidence="1">
    <location>
        <begin position="141"/>
        <end position="157"/>
    </location>
</feature>
<protein>
    <recommendedName>
        <fullName evidence="2">DUF7950 domain-containing protein</fullName>
    </recommendedName>
</protein>
<dbReference type="InterPro" id="IPR057710">
    <property type="entry name" value="DUF7950"/>
</dbReference>
<dbReference type="Pfam" id="PF25821">
    <property type="entry name" value="DUF7950"/>
    <property type="match status" value="2"/>
</dbReference>
<feature type="region of interest" description="Disordered" evidence="1">
    <location>
        <begin position="101"/>
        <end position="121"/>
    </location>
</feature>
<gene>
    <name evidence="3" type="ORF">DVH24_031645</name>
</gene>
<evidence type="ECO:0000256" key="1">
    <source>
        <dbReference type="SAM" id="MobiDB-lite"/>
    </source>
</evidence>
<feature type="domain" description="DUF7950" evidence="2">
    <location>
        <begin position="654"/>
        <end position="786"/>
    </location>
</feature>
<feature type="region of interest" description="Disordered" evidence="1">
    <location>
        <begin position="367"/>
        <end position="389"/>
    </location>
</feature>
<feature type="region of interest" description="Disordered" evidence="1">
    <location>
        <begin position="141"/>
        <end position="160"/>
    </location>
</feature>
<name>A0A498J140_MALDO</name>
<evidence type="ECO:0000313" key="4">
    <source>
        <dbReference type="Proteomes" id="UP000290289"/>
    </source>
</evidence>
<evidence type="ECO:0000313" key="3">
    <source>
        <dbReference type="EMBL" id="RXH89288.1"/>
    </source>
</evidence>
<proteinExistence type="predicted"/>
<feature type="region of interest" description="Disordered" evidence="1">
    <location>
        <begin position="34"/>
        <end position="60"/>
    </location>
</feature>
<dbReference type="PANTHER" id="PTHR33595">
    <property type="entry name" value="VON WILLEBRAND FACTOR A DOMAIN PROTEIN"/>
    <property type="match status" value="1"/>
</dbReference>
<evidence type="ECO:0000259" key="2">
    <source>
        <dbReference type="Pfam" id="PF25821"/>
    </source>
</evidence>
<sequence length="789" mass="88783">MGSQNCWSGALDTWRFLTQPPRSCYDYRFCPPETRERERDRERKERETDRQRSGIRGREEGNIVRGEWMDAEDGWRVAGGETGAPDKTIINQIMLRFRPIAPKPAAGGSSSGPTSADGKTVLSASKRVKRKYIRVAKDPKNNNSARKLINSRSSTDDNPPDIVTLPLMPEKTDSLGFSGSGSWGNREIPTWKNLNHKMNRSIWNEDSRSRTDRAAVVTRVTTVESWVTVESVTDTCMEVRGLGYTDMDKMKSLDKDTCPGFISDGSNKVQWVNEAYKRMVSYVEGQLPPAEVVVWLDTKESLPYAHPMFSCRVRLQYSTLQKEKCSKTVPCDVWRMECGLAWRLDITAALSLVVLGCATAAESSCRHSAHPYDPQPRWPPQGPRRLHPHPPQTEFAGGVVLCLFLLRVIYRKNESSPTCDSKSKKLENLGPRYKSFPPSLHALPLACRCYYFCLPPINIIIAILSFQSDEREKVERERERERDCVKVVDMEGGERRRMLRRDGGGQDEPAIVNPNMLRFRPIAPKPVTNRAGEVGNNENSVASILTSARRKRKYVRVSKNNVCRAKNKDPQRVVTTLQLLPEKNDNNGSSNGESWRPLDPTVTDNNNHRNNKNSNPTGKEDEGLGLGIPMWLRNYMGGGGGSDPTEGMRQMVAVESWVTVECVTGTCMNVQGTFGSFRSRDAERMKSDLEGDTCPGFISDGQNRVQWLNGAFKRMVSQQKRGAEIAVWLVVKEKLPYADASALITCQVKLQYTVGKERCSRTVPCDLWRMDDGGFAWRLDVNAALTLGR</sequence>
<keyword evidence="4" id="KW-1185">Reference proteome</keyword>
<dbReference type="EMBL" id="RDQH01000335">
    <property type="protein sequence ID" value="RXH89288.1"/>
    <property type="molecule type" value="Genomic_DNA"/>
</dbReference>
<dbReference type="PANTHER" id="PTHR33595:SF4">
    <property type="entry name" value="EMB|CAB62340.1"/>
    <property type="match status" value="1"/>
</dbReference>
<feature type="compositionally biased region" description="Low complexity" evidence="1">
    <location>
        <begin position="101"/>
        <end position="118"/>
    </location>
</feature>
<dbReference type="Proteomes" id="UP000290289">
    <property type="component" value="Chromosome 9"/>
</dbReference>
<dbReference type="AlphaFoldDB" id="A0A498J140"/>
<feature type="domain" description="DUF7950" evidence="2">
    <location>
        <begin position="223"/>
        <end position="351"/>
    </location>
</feature>
<organism evidence="3 4">
    <name type="scientific">Malus domestica</name>
    <name type="common">Apple</name>
    <name type="synonym">Pyrus malus</name>
    <dbReference type="NCBI Taxonomy" id="3750"/>
    <lineage>
        <taxon>Eukaryota</taxon>
        <taxon>Viridiplantae</taxon>
        <taxon>Streptophyta</taxon>
        <taxon>Embryophyta</taxon>
        <taxon>Tracheophyta</taxon>
        <taxon>Spermatophyta</taxon>
        <taxon>Magnoliopsida</taxon>
        <taxon>eudicotyledons</taxon>
        <taxon>Gunneridae</taxon>
        <taxon>Pentapetalae</taxon>
        <taxon>rosids</taxon>
        <taxon>fabids</taxon>
        <taxon>Rosales</taxon>
        <taxon>Rosaceae</taxon>
        <taxon>Amygdaloideae</taxon>
        <taxon>Maleae</taxon>
        <taxon>Malus</taxon>
    </lineage>
</organism>
<feature type="region of interest" description="Disordered" evidence="1">
    <location>
        <begin position="577"/>
        <end position="624"/>
    </location>
</feature>
<accession>A0A498J140</accession>